<evidence type="ECO:0000259" key="1">
    <source>
        <dbReference type="Pfam" id="PF13976"/>
    </source>
</evidence>
<dbReference type="PANTHER" id="PTHR47592">
    <property type="entry name" value="PBF68 PROTEIN"/>
    <property type="match status" value="1"/>
</dbReference>
<feature type="domain" description="Retrovirus-related Pol polyprotein from transposon TNT 1-94-like beta-barrel" evidence="2">
    <location>
        <begin position="199"/>
        <end position="279"/>
    </location>
</feature>
<name>F0WXG5_9STRA</name>
<protein>
    <submittedName>
        <fullName evidence="3">Putative polyprotein</fullName>
    </submittedName>
</protein>
<dbReference type="AlphaFoldDB" id="F0WXG5"/>
<dbReference type="InterPro" id="IPR054722">
    <property type="entry name" value="PolX-like_BBD"/>
</dbReference>
<dbReference type="InterPro" id="IPR025724">
    <property type="entry name" value="GAG-pre-integrase_dom"/>
</dbReference>
<organism evidence="3">
    <name type="scientific">Albugo laibachii Nc14</name>
    <dbReference type="NCBI Taxonomy" id="890382"/>
    <lineage>
        <taxon>Eukaryota</taxon>
        <taxon>Sar</taxon>
        <taxon>Stramenopiles</taxon>
        <taxon>Oomycota</taxon>
        <taxon>Peronosporomycetes</taxon>
        <taxon>Albuginales</taxon>
        <taxon>Albuginaceae</taxon>
        <taxon>Albugo</taxon>
    </lineage>
</organism>
<dbReference type="HOGENOM" id="CLU_001650_11_3_1"/>
<reference evidence="3" key="2">
    <citation type="submission" date="2011-02" db="EMBL/GenBank/DDBJ databases">
        <authorList>
            <person name="MacLean D."/>
        </authorList>
    </citation>
    <scope>NUCLEOTIDE SEQUENCE</scope>
</reference>
<evidence type="ECO:0000313" key="3">
    <source>
        <dbReference type="EMBL" id="CCA26158.1"/>
    </source>
</evidence>
<sequence length="396" mass="44762">MKNGRQLLLLGVQREDEACDEESTGAFGGTRHQDGGRFSNSDLESKRLEGFFYSLVDAQHAIPIDDQKYDVDEAAMGYTEEFFCTEKLAQSGIGDIMDDQEKLVVLLRCLSENYKQIKMIIENMHGIDLMIAREIIRKMSKQKVQQSSSQRERVQWKMFKCRKRGHKQDDCYQRNNQKRDSSRNDHAFMATTAQYKKYWLLDSGASSHMSYDKSELESMRNLDSSVKISITNGTTIEAVSTGSIPVSLNNGENVTIHDVLYVPKLDRRLLPITALVARGINVSFGNKWCEIHSGIKTIIRIQRSGKMYILNTLPKASTETASAASSSEGSQNWDIWHARLGHLPFTQIERMQKCATGVQVKELPIYDDDDQYDVCGGCAKGKLSVKSFPKSKINEA</sequence>
<dbReference type="EMBL" id="FR824397">
    <property type="protein sequence ID" value="CCA26158.1"/>
    <property type="molecule type" value="Genomic_DNA"/>
</dbReference>
<evidence type="ECO:0000259" key="2">
    <source>
        <dbReference type="Pfam" id="PF22936"/>
    </source>
</evidence>
<gene>
    <name evidence="3" type="primary">AlNc14C352G10916</name>
    <name evidence="3" type="ORF">ALNC14_123020</name>
</gene>
<feature type="domain" description="GAG-pre-integrase" evidence="1">
    <location>
        <begin position="307"/>
        <end position="382"/>
    </location>
</feature>
<proteinExistence type="predicted"/>
<dbReference type="PANTHER" id="PTHR47592:SF27">
    <property type="entry name" value="OS08G0421700 PROTEIN"/>
    <property type="match status" value="1"/>
</dbReference>
<dbReference type="Pfam" id="PF22936">
    <property type="entry name" value="Pol_BBD"/>
    <property type="match status" value="1"/>
</dbReference>
<dbReference type="Pfam" id="PF13976">
    <property type="entry name" value="gag_pre-integrs"/>
    <property type="match status" value="1"/>
</dbReference>
<reference evidence="3" key="1">
    <citation type="journal article" date="2011" name="PLoS Biol.">
        <title>Gene gain and loss during evolution of obligate parasitism in the white rust pathogen of Arabidopsis thaliana.</title>
        <authorList>
            <person name="Kemen E."/>
            <person name="Gardiner A."/>
            <person name="Schultz-Larsen T."/>
            <person name="Kemen A.C."/>
            <person name="Balmuth A.L."/>
            <person name="Robert-Seilaniantz A."/>
            <person name="Bailey K."/>
            <person name="Holub E."/>
            <person name="Studholme D.J."/>
            <person name="Maclean D."/>
            <person name="Jones J.D."/>
        </authorList>
    </citation>
    <scope>NUCLEOTIDE SEQUENCE</scope>
</reference>
<accession>F0WXG5</accession>